<reference evidence="2 3" key="1">
    <citation type="submission" date="2019-01" db="EMBL/GenBank/DDBJ databases">
        <title>Genomes sequencing and comparative genomics of infectious freshwater microsporidia, Cucumispora dikerogammari and Thelohania contejeani.</title>
        <authorList>
            <person name="Cormier A."/>
            <person name="Giraud I."/>
            <person name="Wattier R."/>
            <person name="Teixeira M."/>
            <person name="Grandjean F."/>
            <person name="Rigaud T."/>
            <person name="Cordaux R."/>
        </authorList>
    </citation>
    <scope>NUCLEOTIDE SEQUENCE [LARGE SCALE GENOMIC DNA]</scope>
    <source>
        <strain evidence="2">T1</strain>
        <tissue evidence="2">Spores</tissue>
    </source>
</reference>
<name>A0ABQ7I112_9MICR</name>
<feature type="transmembrane region" description="Helical" evidence="1">
    <location>
        <begin position="6"/>
        <end position="24"/>
    </location>
</feature>
<dbReference type="EMBL" id="SBIQ01000026">
    <property type="protein sequence ID" value="KAF7684149.1"/>
    <property type="molecule type" value="Genomic_DNA"/>
</dbReference>
<evidence type="ECO:0000256" key="1">
    <source>
        <dbReference type="SAM" id="Phobius"/>
    </source>
</evidence>
<protein>
    <submittedName>
        <fullName evidence="2">Uncharacterized protein</fullName>
    </submittedName>
</protein>
<keyword evidence="3" id="KW-1185">Reference proteome</keyword>
<gene>
    <name evidence="2" type="ORF">TCON_0636</name>
</gene>
<feature type="transmembrane region" description="Helical" evidence="1">
    <location>
        <begin position="193"/>
        <end position="210"/>
    </location>
</feature>
<keyword evidence="1" id="KW-1133">Transmembrane helix</keyword>
<proteinExistence type="predicted"/>
<feature type="transmembrane region" description="Helical" evidence="1">
    <location>
        <begin position="60"/>
        <end position="78"/>
    </location>
</feature>
<feature type="transmembrane region" description="Helical" evidence="1">
    <location>
        <begin position="130"/>
        <end position="149"/>
    </location>
</feature>
<feature type="transmembrane region" description="Helical" evidence="1">
    <location>
        <begin position="99"/>
        <end position="124"/>
    </location>
</feature>
<sequence length="211" mass="24023">MKNELFKTIGNIFFITFPMLGFVPQIASKKIVFPSLLSILTIYSSTFKIFYVKADPLDPIVPQALLLIVFHFFLLYAYKQNLSVLEKRIFHNRFVDSYIVKHGLFTVILCSVVMIGISLDSLILLAPTPIFYTACGIIAIACEMSIGIVQIIMRRIDKKYGIEKRLAKELFLCWALGDAVKVAWMIYIKSHFALILSVVFQIGVDIVLLFE</sequence>
<evidence type="ECO:0000313" key="2">
    <source>
        <dbReference type="EMBL" id="KAF7684149.1"/>
    </source>
</evidence>
<keyword evidence="1" id="KW-0812">Transmembrane</keyword>
<comment type="caution">
    <text evidence="2">The sequence shown here is derived from an EMBL/GenBank/DDBJ whole genome shotgun (WGS) entry which is preliminary data.</text>
</comment>
<organism evidence="2 3">
    <name type="scientific">Astathelohania contejeani</name>
    <dbReference type="NCBI Taxonomy" id="164912"/>
    <lineage>
        <taxon>Eukaryota</taxon>
        <taxon>Fungi</taxon>
        <taxon>Fungi incertae sedis</taxon>
        <taxon>Microsporidia</taxon>
        <taxon>Astathelohaniidae</taxon>
        <taxon>Astathelohania</taxon>
    </lineage>
</organism>
<feature type="transmembrane region" description="Helical" evidence="1">
    <location>
        <begin position="170"/>
        <end position="187"/>
    </location>
</feature>
<dbReference type="Proteomes" id="UP001516464">
    <property type="component" value="Unassembled WGS sequence"/>
</dbReference>
<evidence type="ECO:0000313" key="3">
    <source>
        <dbReference type="Proteomes" id="UP001516464"/>
    </source>
</evidence>
<keyword evidence="1" id="KW-0472">Membrane</keyword>
<accession>A0ABQ7I112</accession>